<dbReference type="eggNOG" id="COG2063">
    <property type="taxonomic scope" value="Bacteria"/>
</dbReference>
<name>A0YG79_9GAMM</name>
<evidence type="ECO:0000256" key="8">
    <source>
        <dbReference type="ARBA" id="ARBA00023143"/>
    </source>
</evidence>
<dbReference type="Proteomes" id="UP000004931">
    <property type="component" value="Unassembled WGS sequence"/>
</dbReference>
<dbReference type="PRINTS" id="PR01008">
    <property type="entry name" value="FLGLRINGFLGH"/>
</dbReference>
<keyword evidence="6 11" id="KW-0472">Membrane</keyword>
<comment type="subunit">
    <text evidence="4 11">The basal body constitutes a major portion of the flagellar organelle and consists of four rings (L,P,S, and M) mounted on a central rod.</text>
</comment>
<evidence type="ECO:0000313" key="12">
    <source>
        <dbReference type="EMBL" id="EAW30105.1"/>
    </source>
</evidence>
<dbReference type="PANTHER" id="PTHR34933:SF1">
    <property type="entry name" value="FLAGELLAR L-RING PROTEIN"/>
    <property type="match status" value="1"/>
</dbReference>
<dbReference type="STRING" id="247633.GP2143_11047"/>
<dbReference type="EMBL" id="AAVT01000010">
    <property type="protein sequence ID" value="EAW30105.1"/>
    <property type="molecule type" value="Genomic_DNA"/>
</dbReference>
<proteinExistence type="inferred from homology"/>
<evidence type="ECO:0000256" key="5">
    <source>
        <dbReference type="ARBA" id="ARBA00022729"/>
    </source>
</evidence>
<keyword evidence="9 11" id="KW-0998">Cell outer membrane</keyword>
<dbReference type="GO" id="GO:0003774">
    <property type="term" value="F:cytoskeletal motor activity"/>
    <property type="evidence" value="ECO:0007669"/>
    <property type="project" value="InterPro"/>
</dbReference>
<dbReference type="PANTHER" id="PTHR34933">
    <property type="entry name" value="FLAGELLAR L-RING PROTEIN"/>
    <property type="match status" value="1"/>
</dbReference>
<keyword evidence="7" id="KW-0564">Palmitate</keyword>
<evidence type="ECO:0000256" key="10">
    <source>
        <dbReference type="ARBA" id="ARBA00023288"/>
    </source>
</evidence>
<evidence type="ECO:0000256" key="11">
    <source>
        <dbReference type="HAMAP-Rule" id="MF_00415"/>
    </source>
</evidence>
<comment type="function">
    <text evidence="1 11">Assembles around the rod to form the L-ring and probably protects the motor/basal body from shearing forces during rotation.</text>
</comment>
<reference evidence="12 13" key="1">
    <citation type="journal article" date="2010" name="J. Bacteriol.">
        <title>Genome sequence of the oligotrophic marine Gammaproteobacterium HTCC2143, isolated from the Oregon Coast.</title>
        <authorList>
            <person name="Oh H.M."/>
            <person name="Kang I."/>
            <person name="Ferriera S."/>
            <person name="Giovannoni S.J."/>
            <person name="Cho J.C."/>
        </authorList>
    </citation>
    <scope>NUCLEOTIDE SEQUENCE [LARGE SCALE GENOMIC DNA]</scope>
    <source>
        <strain evidence="12 13">HTCC2143</strain>
    </source>
</reference>
<dbReference type="GO" id="GO:0009279">
    <property type="term" value="C:cell outer membrane"/>
    <property type="evidence" value="ECO:0007669"/>
    <property type="project" value="UniProtKB-SubCell"/>
</dbReference>
<keyword evidence="10 11" id="KW-0449">Lipoprotein</keyword>
<evidence type="ECO:0000313" key="13">
    <source>
        <dbReference type="Proteomes" id="UP000004931"/>
    </source>
</evidence>
<evidence type="ECO:0000256" key="1">
    <source>
        <dbReference type="ARBA" id="ARBA00002591"/>
    </source>
</evidence>
<protein>
    <recommendedName>
        <fullName evidence="11">Flagellar L-ring protein</fullName>
    </recommendedName>
    <alternativeName>
        <fullName evidence="11">Basal body L-ring protein</fullName>
    </alternativeName>
</protein>
<dbReference type="PROSITE" id="PS51257">
    <property type="entry name" value="PROKAR_LIPOPROTEIN"/>
    <property type="match status" value="1"/>
</dbReference>
<dbReference type="InterPro" id="IPR000527">
    <property type="entry name" value="Flag_Lring"/>
</dbReference>
<keyword evidence="13" id="KW-1185">Reference proteome</keyword>
<comment type="caution">
    <text evidence="12">The sequence shown here is derived from an EMBL/GenBank/DDBJ whole genome shotgun (WGS) entry which is preliminary data.</text>
</comment>
<dbReference type="GO" id="GO:0009427">
    <property type="term" value="C:bacterial-type flagellum basal body, distal rod, L ring"/>
    <property type="evidence" value="ECO:0007669"/>
    <property type="project" value="InterPro"/>
</dbReference>
<keyword evidence="8 11" id="KW-0975">Bacterial flagellum</keyword>
<evidence type="ECO:0000256" key="7">
    <source>
        <dbReference type="ARBA" id="ARBA00023139"/>
    </source>
</evidence>
<evidence type="ECO:0000256" key="3">
    <source>
        <dbReference type="ARBA" id="ARBA00006929"/>
    </source>
</evidence>
<dbReference type="GO" id="GO:0071973">
    <property type="term" value="P:bacterial-type flagellum-dependent cell motility"/>
    <property type="evidence" value="ECO:0007669"/>
    <property type="project" value="InterPro"/>
</dbReference>
<dbReference type="AlphaFoldDB" id="A0YG79"/>
<keyword evidence="12" id="KW-0969">Cilium</keyword>
<accession>A0YG79</accession>
<evidence type="ECO:0000256" key="6">
    <source>
        <dbReference type="ARBA" id="ARBA00023136"/>
    </source>
</evidence>
<keyword evidence="5 11" id="KW-0732">Signal</keyword>
<dbReference type="Pfam" id="PF02107">
    <property type="entry name" value="FlgH"/>
    <property type="match status" value="1"/>
</dbReference>
<organism evidence="12 13">
    <name type="scientific">marine gamma proteobacterium HTCC2143</name>
    <dbReference type="NCBI Taxonomy" id="247633"/>
    <lineage>
        <taxon>Bacteria</taxon>
        <taxon>Pseudomonadati</taxon>
        <taxon>Pseudomonadota</taxon>
        <taxon>Gammaproteobacteria</taxon>
        <taxon>Cellvibrionales</taxon>
        <taxon>Spongiibacteraceae</taxon>
        <taxon>BD1-7 clade</taxon>
    </lineage>
</organism>
<evidence type="ECO:0000256" key="9">
    <source>
        <dbReference type="ARBA" id="ARBA00023237"/>
    </source>
</evidence>
<evidence type="ECO:0000256" key="2">
    <source>
        <dbReference type="ARBA" id="ARBA00004635"/>
    </source>
</evidence>
<keyword evidence="12" id="KW-0282">Flagellum</keyword>
<dbReference type="NCBIfam" id="NF001304">
    <property type="entry name" value="PRK00249.1-4"/>
    <property type="match status" value="1"/>
</dbReference>
<dbReference type="HAMAP" id="MF_00415">
    <property type="entry name" value="FlgH"/>
    <property type="match status" value="1"/>
</dbReference>
<evidence type="ECO:0000256" key="4">
    <source>
        <dbReference type="ARBA" id="ARBA00011439"/>
    </source>
</evidence>
<sequence>MNDITTKNSAAEFFRMIFLVVSIGSLTACTIGPDAMPNDPAYAPVYPLSAEIPMANSGGIYRPGYSAGLFEDLKARRVGDIISVILSERTQSSKTADTEIKKENSVSFDAGTVLGVSPSLGDYNMQTSVTQDRELKGEAGSDQSNSLSGSIAVTIAEILPNGLMMVRGEKWMTLNRGEEFIRIQGLIRPEDVQPDNTILSTRLADARITYSGTGDLANANKQGWGARFFNSEYWPF</sequence>
<keyword evidence="12" id="KW-0966">Cell projection</keyword>
<comment type="subcellular location">
    <subcellularLocation>
        <location evidence="11">Cell outer membrane</location>
        <topology evidence="11">Lipid-anchor</topology>
    </subcellularLocation>
    <subcellularLocation>
        <location evidence="11">Bacterial flagellum basal body</location>
    </subcellularLocation>
    <subcellularLocation>
        <location evidence="2">Membrane</location>
        <topology evidence="2">Lipid-anchor</topology>
    </subcellularLocation>
</comment>
<gene>
    <name evidence="11" type="primary">flgH</name>
    <name evidence="12" type="ORF">GP2143_11047</name>
</gene>
<comment type="similarity">
    <text evidence="3 11">Belongs to the FlgH family.</text>
</comment>